<comment type="caution">
    <text evidence="2">The sequence shown here is derived from an EMBL/GenBank/DDBJ whole genome shotgun (WGS) entry which is preliminary data.</text>
</comment>
<dbReference type="RefSeq" id="WP_343963902.1">
    <property type="nucleotide sequence ID" value="NZ_BAAAGK010000021.1"/>
</dbReference>
<dbReference type="Proteomes" id="UP001596514">
    <property type="component" value="Unassembled WGS sequence"/>
</dbReference>
<evidence type="ECO:0000313" key="2">
    <source>
        <dbReference type="EMBL" id="MFC7601980.1"/>
    </source>
</evidence>
<sequence>MPPDALPRMFALVQEFDEDDERDGRSSPEVVAYGLAPPDGTAATVTRNGYGFGRWTNAHRAARRLGSDLVWLGESAV</sequence>
<evidence type="ECO:0000313" key="3">
    <source>
        <dbReference type="Proteomes" id="UP001596514"/>
    </source>
</evidence>
<accession>A0ABW2T074</accession>
<dbReference type="EMBL" id="JBHTEE010000001">
    <property type="protein sequence ID" value="MFC7601980.1"/>
    <property type="molecule type" value="Genomic_DNA"/>
</dbReference>
<name>A0ABW2T074_9ACTN</name>
<feature type="region of interest" description="Disordered" evidence="1">
    <location>
        <begin position="16"/>
        <end position="35"/>
    </location>
</feature>
<gene>
    <name evidence="2" type="ORF">ACFQVD_17930</name>
</gene>
<reference evidence="3" key="1">
    <citation type="journal article" date="2019" name="Int. J. Syst. Evol. Microbiol.">
        <title>The Global Catalogue of Microorganisms (GCM) 10K type strain sequencing project: providing services to taxonomists for standard genome sequencing and annotation.</title>
        <authorList>
            <consortium name="The Broad Institute Genomics Platform"/>
            <consortium name="The Broad Institute Genome Sequencing Center for Infectious Disease"/>
            <person name="Wu L."/>
            <person name="Ma J."/>
        </authorList>
    </citation>
    <scope>NUCLEOTIDE SEQUENCE [LARGE SCALE GENOMIC DNA]</scope>
    <source>
        <strain evidence="3">JCM 10083</strain>
    </source>
</reference>
<proteinExistence type="predicted"/>
<evidence type="ECO:0000256" key="1">
    <source>
        <dbReference type="SAM" id="MobiDB-lite"/>
    </source>
</evidence>
<organism evidence="2 3">
    <name type="scientific">Streptosporangium amethystogenes subsp. fukuiense</name>
    <dbReference type="NCBI Taxonomy" id="698418"/>
    <lineage>
        <taxon>Bacteria</taxon>
        <taxon>Bacillati</taxon>
        <taxon>Actinomycetota</taxon>
        <taxon>Actinomycetes</taxon>
        <taxon>Streptosporangiales</taxon>
        <taxon>Streptosporangiaceae</taxon>
        <taxon>Streptosporangium</taxon>
    </lineage>
</organism>
<protein>
    <submittedName>
        <fullName evidence="2">Uncharacterized protein</fullName>
    </submittedName>
</protein>
<keyword evidence="3" id="KW-1185">Reference proteome</keyword>